<dbReference type="SMART" id="SM00062">
    <property type="entry name" value="PBPb"/>
    <property type="match status" value="1"/>
</dbReference>
<evidence type="ECO:0000256" key="2">
    <source>
        <dbReference type="ARBA" id="ARBA00010333"/>
    </source>
</evidence>
<evidence type="ECO:0000256" key="4">
    <source>
        <dbReference type="RuleBase" id="RU003744"/>
    </source>
</evidence>
<keyword evidence="3 5" id="KW-0732">Signal</keyword>
<dbReference type="GO" id="GO:0030313">
    <property type="term" value="C:cell envelope"/>
    <property type="evidence" value="ECO:0007669"/>
    <property type="project" value="UniProtKB-SubCell"/>
</dbReference>
<feature type="domain" description="Solute-binding protein family 3/N-terminal" evidence="6">
    <location>
        <begin position="35"/>
        <end position="257"/>
    </location>
</feature>
<dbReference type="STRING" id="1804984.AYM40_13785"/>
<organism evidence="7 8">
    <name type="scientific">Paraburkholderia phytofirmans OLGA172</name>
    <dbReference type="NCBI Taxonomy" id="1417228"/>
    <lineage>
        <taxon>Bacteria</taxon>
        <taxon>Pseudomonadati</taxon>
        <taxon>Pseudomonadota</taxon>
        <taxon>Betaproteobacteria</taxon>
        <taxon>Burkholderiales</taxon>
        <taxon>Burkholderiaceae</taxon>
        <taxon>Paraburkholderia</taxon>
    </lineage>
</organism>
<evidence type="ECO:0000313" key="8">
    <source>
        <dbReference type="Proteomes" id="UP000076852"/>
    </source>
</evidence>
<gene>
    <name evidence="7" type="ORF">AYM40_13785</name>
</gene>
<evidence type="ECO:0000259" key="6">
    <source>
        <dbReference type="SMART" id="SM00062"/>
    </source>
</evidence>
<name>A0A160FLH7_9BURK</name>
<dbReference type="KEGG" id="buz:AYM40_13785"/>
<feature type="signal peptide" evidence="5">
    <location>
        <begin position="1"/>
        <end position="23"/>
    </location>
</feature>
<dbReference type="Pfam" id="PF00497">
    <property type="entry name" value="SBP_bac_3"/>
    <property type="match status" value="1"/>
</dbReference>
<dbReference type="CDD" id="cd13711">
    <property type="entry name" value="PBP2_Ngo0372_TcyA"/>
    <property type="match status" value="1"/>
</dbReference>
<dbReference type="InterPro" id="IPR018313">
    <property type="entry name" value="SBP_3_CS"/>
</dbReference>
<dbReference type="EMBL" id="CP014578">
    <property type="protein sequence ID" value="ANB73311.1"/>
    <property type="molecule type" value="Genomic_DNA"/>
</dbReference>
<protein>
    <submittedName>
        <fullName evidence="7">Amino acid ABC transporter substrate-binding protein</fullName>
    </submittedName>
</protein>
<dbReference type="PANTHER" id="PTHR35936">
    <property type="entry name" value="MEMBRANE-BOUND LYTIC MUREIN TRANSGLYCOSYLASE F"/>
    <property type="match status" value="1"/>
</dbReference>
<evidence type="ECO:0000256" key="3">
    <source>
        <dbReference type="ARBA" id="ARBA00022729"/>
    </source>
</evidence>
<comment type="similarity">
    <text evidence="2 4">Belongs to the bacterial solute-binding protein 3 family.</text>
</comment>
<evidence type="ECO:0000313" key="7">
    <source>
        <dbReference type="EMBL" id="ANB73311.1"/>
    </source>
</evidence>
<dbReference type="RefSeq" id="WP_063496703.1">
    <property type="nucleotide sequence ID" value="NZ_CP014578.1"/>
</dbReference>
<accession>A0A160FLH7</accession>
<dbReference type="InterPro" id="IPR001638">
    <property type="entry name" value="Solute-binding_3/MltF_N"/>
</dbReference>
<dbReference type="Proteomes" id="UP000076852">
    <property type="component" value="Chromosome 1"/>
</dbReference>
<dbReference type="PANTHER" id="PTHR35936:SF34">
    <property type="entry name" value="ABC TRANSPORTER EXTRACELLULAR-BINDING PROTEIN YCKB-RELATED"/>
    <property type="match status" value="1"/>
</dbReference>
<sequence>MKSIRSILLIALLQAVTLSPAFAADELAQIKSAGVLKIGTEGTYAPFTYHDESGKLTGFDVELGTAIAQRLGVKPQFVEGKWDGLIAGLDVNRYDAVINEVAVTDARKAKYDFSDPYITSHAALIVRSDNTTIRTFDDLKGKKSANTLTSNFGKIAAAHGAEVIPVQGFNESVDLLTSGRVDATVNDSLSFLDFKKHKPDAKVKIAALDTAADSSDKSAVLIRKGNPELQAAINKALADIRKDGTYLKISQKYFGKDVSQ</sequence>
<dbReference type="AlphaFoldDB" id="A0A160FLH7"/>
<dbReference type="Gene3D" id="3.40.190.10">
    <property type="entry name" value="Periplasmic binding protein-like II"/>
    <property type="match status" value="2"/>
</dbReference>
<feature type="chain" id="PRO_5007814194" evidence="5">
    <location>
        <begin position="24"/>
        <end position="260"/>
    </location>
</feature>
<reference evidence="7 8" key="1">
    <citation type="journal article" date="2016" name="Gene">
        <title>PacBio SMRT assembly of a complex multi-replicon genome reveals chlorocatechol degradative operon in a region of genome plasticity.</title>
        <authorList>
            <person name="Ricker N."/>
            <person name="Shen S.Y."/>
            <person name="Goordial J."/>
            <person name="Jin S."/>
            <person name="Fulthorpe R.R."/>
        </authorList>
    </citation>
    <scope>NUCLEOTIDE SEQUENCE [LARGE SCALE GENOMIC DNA]</scope>
    <source>
        <strain evidence="7 8">OLGA172</strain>
    </source>
</reference>
<proteinExistence type="inferred from homology"/>
<evidence type="ECO:0000256" key="1">
    <source>
        <dbReference type="ARBA" id="ARBA00004196"/>
    </source>
</evidence>
<dbReference type="OrthoDB" id="368476at2"/>
<evidence type="ECO:0000256" key="5">
    <source>
        <dbReference type="SAM" id="SignalP"/>
    </source>
</evidence>
<dbReference type="SUPFAM" id="SSF53850">
    <property type="entry name" value="Periplasmic binding protein-like II"/>
    <property type="match status" value="1"/>
</dbReference>
<dbReference type="PROSITE" id="PS01039">
    <property type="entry name" value="SBP_BACTERIAL_3"/>
    <property type="match status" value="1"/>
</dbReference>
<comment type="subcellular location">
    <subcellularLocation>
        <location evidence="1">Cell envelope</location>
    </subcellularLocation>
</comment>
<keyword evidence="8" id="KW-1185">Reference proteome</keyword>